<feature type="domain" description="L-Lysine epsilon oxidase N-terminal" evidence="2">
    <location>
        <begin position="11"/>
        <end position="244"/>
    </location>
</feature>
<gene>
    <name evidence="4" type="ORF">SAMN04515673_11453</name>
</gene>
<accession>A0A1I6ELX8</accession>
<dbReference type="AlphaFoldDB" id="A0A1I6ELX8"/>
<dbReference type="STRING" id="871652.SAMN04515673_11453"/>
<name>A0A1I6ELX8_9RHOB</name>
<evidence type="ECO:0000313" key="4">
    <source>
        <dbReference type="EMBL" id="SFR18647.1"/>
    </source>
</evidence>
<dbReference type="EMBL" id="FOYI01000014">
    <property type="protein sequence ID" value="SFR18647.1"/>
    <property type="molecule type" value="Genomic_DNA"/>
</dbReference>
<feature type="domain" description="L-lysine epsilon oxidase C-terminal" evidence="3">
    <location>
        <begin position="541"/>
        <end position="663"/>
    </location>
</feature>
<evidence type="ECO:0000256" key="1">
    <source>
        <dbReference type="SAM" id="MobiDB-lite"/>
    </source>
</evidence>
<dbReference type="Proteomes" id="UP000199302">
    <property type="component" value="Unassembled WGS sequence"/>
</dbReference>
<protein>
    <recommendedName>
        <fullName evidence="6">L-lysine 6-oxidase</fullName>
    </recommendedName>
</protein>
<proteinExistence type="predicted"/>
<organism evidence="4 5">
    <name type="scientific">Poseidonocella sedimentorum</name>
    <dbReference type="NCBI Taxonomy" id="871652"/>
    <lineage>
        <taxon>Bacteria</taxon>
        <taxon>Pseudomonadati</taxon>
        <taxon>Pseudomonadota</taxon>
        <taxon>Alphaproteobacteria</taxon>
        <taxon>Rhodobacterales</taxon>
        <taxon>Roseobacteraceae</taxon>
        <taxon>Poseidonocella</taxon>
    </lineage>
</organism>
<dbReference type="Pfam" id="PF18417">
    <property type="entry name" value="LodA_C"/>
    <property type="match status" value="1"/>
</dbReference>
<evidence type="ECO:0000313" key="5">
    <source>
        <dbReference type="Proteomes" id="UP000199302"/>
    </source>
</evidence>
<keyword evidence="5" id="KW-1185">Reference proteome</keyword>
<evidence type="ECO:0000259" key="3">
    <source>
        <dbReference type="Pfam" id="PF18417"/>
    </source>
</evidence>
<evidence type="ECO:0000259" key="2">
    <source>
        <dbReference type="Pfam" id="PF17990"/>
    </source>
</evidence>
<feature type="region of interest" description="Disordered" evidence="1">
    <location>
        <begin position="41"/>
        <end position="72"/>
    </location>
</feature>
<dbReference type="Pfam" id="PF17990">
    <property type="entry name" value="LodA_N"/>
    <property type="match status" value="1"/>
</dbReference>
<dbReference type="InterPro" id="IPR041168">
    <property type="entry name" value="LodA_N"/>
</dbReference>
<dbReference type="InterPro" id="IPR041173">
    <property type="entry name" value="LodA_C"/>
</dbReference>
<dbReference type="OrthoDB" id="336698at2"/>
<evidence type="ECO:0008006" key="6">
    <source>
        <dbReference type="Google" id="ProtNLM"/>
    </source>
</evidence>
<dbReference type="RefSeq" id="WP_092082303.1">
    <property type="nucleotide sequence ID" value="NZ_FOYI01000014.1"/>
</dbReference>
<sequence>MASEIKSIRVHPGIGIARVGNSGAGSPDPLEINQNFYVGPEAPGIVVDPGNPNSPASGDGPGPNGGTYRDGNMDLKRQAQRFRIYGQDSDGDTVEITRRTPGVKDITWRVHVQNMKAANFAFQGAYLFDATQMRNPNIQPREISDYADPANRSQLIVDPGAQELSLSSGTEEISLRGSCFFDSDPTVRKYYLPADLKFGDAVTPQDGWVEVTYSKAENIELGRIQLDEDGRLLFIAGPGLAGCVTTPHICLSNPSETHTPPNGTPVTNGTLPNGDTVDPKDYDPLVNQFAYFNVPGWWDDTCGGEIDATVTFEDASKAPLTTRPGGIRDPKAGGWIVTAPPKFAPDMYHVVSIKDRVYEAFPEQDPTLASPALSPADPIRQAPVPGVTKFWRDVYPTLARAVNYGWVSAEAGGVTPENRNLAHGPKQAGNMLSDDNIARFVDNTKDKSSAAYQTRQQIFRIMRQAEHGARDAHYPAPTTEMEGLVSTFPRLIMTLPTDPPPTSAPLPDELKANRSARGNKMPKLWGTAGKPLQNQQLGHDFPNQYLSLTANTLAHLYNWAFGEFENERAGTSPPVPPPLDQIPIEDQPHAMDCAALEPTIGGGFHPGIEFPYVICYRSYFEEAFRVAGGTVPGAVAAFMSSPWQGDYWSCNVAWWPVQRPDIVFQYYPASYESPTPIGGVVNYEGGQRTYREWFRGFDTEGNPLSGSDGYNQMVYAWDKLGMVLPQRDSDGNVITVRNAVAFREYERNPVLNSVPASSAGPACDPDDNEA</sequence>
<reference evidence="4 5" key="1">
    <citation type="submission" date="2016-10" db="EMBL/GenBank/DDBJ databases">
        <authorList>
            <person name="de Groot N.N."/>
        </authorList>
    </citation>
    <scope>NUCLEOTIDE SEQUENCE [LARGE SCALE GENOMIC DNA]</scope>
    <source>
        <strain evidence="5">KMM 9023,NRIC 0796,JCM 17311,KCTC 23692</strain>
    </source>
</reference>